<keyword evidence="5" id="KW-0808">Transferase</keyword>
<name>A0ABR5MKA8_9BACI</name>
<keyword evidence="4" id="KW-0444">Lipid biosynthesis</keyword>
<sequence>MKDKKKKIGFSHAWNGIKETVKNEYNFRIHLAATLVVVVCGFIFEISLLEWMFVFFAIGLVLVTEMINSVTEAIVDYIKPEYHPQAKYIKDAAAGAVLISVIIAVIIGTIIFIPSLYKLL</sequence>
<dbReference type="PANTHER" id="PTHR34299">
    <property type="entry name" value="DIACYLGLYCEROL KINASE"/>
    <property type="match status" value="1"/>
</dbReference>
<evidence type="ECO:0000256" key="11">
    <source>
        <dbReference type="ARBA" id="ARBA00023098"/>
    </source>
</evidence>
<feature type="transmembrane region" description="Helical" evidence="15">
    <location>
        <begin position="27"/>
        <end position="46"/>
    </location>
</feature>
<keyword evidence="9" id="KW-0067">ATP-binding</keyword>
<evidence type="ECO:0000256" key="8">
    <source>
        <dbReference type="ARBA" id="ARBA00022777"/>
    </source>
</evidence>
<keyword evidence="6 15" id="KW-0812">Transmembrane</keyword>
<dbReference type="RefSeq" id="WP_047183801.1">
    <property type="nucleotide sequence ID" value="NZ_JAHHXM010000002.1"/>
</dbReference>
<evidence type="ECO:0000256" key="9">
    <source>
        <dbReference type="ARBA" id="ARBA00022840"/>
    </source>
</evidence>
<keyword evidence="12 15" id="KW-0472">Membrane</keyword>
<comment type="caution">
    <text evidence="16">The sequence shown here is derived from an EMBL/GenBank/DDBJ whole genome shotgun (WGS) entry which is preliminary data.</text>
</comment>
<evidence type="ECO:0000256" key="7">
    <source>
        <dbReference type="ARBA" id="ARBA00022741"/>
    </source>
</evidence>
<keyword evidence="17" id="KW-1185">Reference proteome</keyword>
<keyword evidence="10 15" id="KW-1133">Transmembrane helix</keyword>
<dbReference type="Gene3D" id="1.10.287.3610">
    <property type="match status" value="1"/>
</dbReference>
<evidence type="ECO:0000313" key="16">
    <source>
        <dbReference type="EMBL" id="KPH75878.1"/>
    </source>
</evidence>
<organism evidence="16 17">
    <name type="scientific">Oceanobacillus caeni</name>
    <dbReference type="NCBI Taxonomy" id="405946"/>
    <lineage>
        <taxon>Bacteria</taxon>
        <taxon>Bacillati</taxon>
        <taxon>Bacillota</taxon>
        <taxon>Bacilli</taxon>
        <taxon>Bacillales</taxon>
        <taxon>Bacillaceae</taxon>
        <taxon>Oceanobacillus</taxon>
    </lineage>
</organism>
<dbReference type="EMBL" id="LGTK01000021">
    <property type="protein sequence ID" value="KPH75878.1"/>
    <property type="molecule type" value="Genomic_DNA"/>
</dbReference>
<evidence type="ECO:0000313" key="17">
    <source>
        <dbReference type="Proteomes" id="UP000037854"/>
    </source>
</evidence>
<evidence type="ECO:0000256" key="12">
    <source>
        <dbReference type="ARBA" id="ARBA00023136"/>
    </source>
</evidence>
<keyword evidence="8 16" id="KW-0418">Kinase</keyword>
<evidence type="ECO:0000256" key="10">
    <source>
        <dbReference type="ARBA" id="ARBA00022989"/>
    </source>
</evidence>
<dbReference type="InterPro" id="IPR033717">
    <property type="entry name" value="UDPK"/>
</dbReference>
<protein>
    <submittedName>
        <fullName evidence="16">Diacylglycerol kinase</fullName>
    </submittedName>
</protein>
<evidence type="ECO:0000256" key="1">
    <source>
        <dbReference type="ARBA" id="ARBA00004651"/>
    </source>
</evidence>
<comment type="similarity">
    <text evidence="2">Belongs to the bacterial diacylglycerol kinase family.</text>
</comment>
<dbReference type="Pfam" id="PF01219">
    <property type="entry name" value="DAGK_prokar"/>
    <property type="match status" value="1"/>
</dbReference>
<evidence type="ECO:0000256" key="4">
    <source>
        <dbReference type="ARBA" id="ARBA00022516"/>
    </source>
</evidence>
<dbReference type="InterPro" id="IPR000829">
    <property type="entry name" value="DAGK"/>
</dbReference>
<keyword evidence="7" id="KW-0547">Nucleotide-binding</keyword>
<keyword evidence="11" id="KW-0443">Lipid metabolism</keyword>
<keyword evidence="3" id="KW-1003">Cell membrane</keyword>
<evidence type="ECO:0000256" key="13">
    <source>
        <dbReference type="ARBA" id="ARBA00023209"/>
    </source>
</evidence>
<reference evidence="16 17" key="1">
    <citation type="submission" date="2015-07" db="EMBL/GenBank/DDBJ databases">
        <title>High-quality draft genome sequence of Oceanobacillus caeni HM6, a bacillus isolated from a human feces.</title>
        <authorList>
            <person name="Kumar J."/>
            <person name="Verma M.K."/>
            <person name="Pandey R."/>
            <person name="Bhambi M."/>
            <person name="Chauhan N."/>
        </authorList>
    </citation>
    <scope>NUCLEOTIDE SEQUENCE [LARGE SCALE GENOMIC DNA]</scope>
    <source>
        <strain evidence="16 17">HM6</strain>
    </source>
</reference>
<evidence type="ECO:0000256" key="3">
    <source>
        <dbReference type="ARBA" id="ARBA00022475"/>
    </source>
</evidence>
<evidence type="ECO:0000256" key="15">
    <source>
        <dbReference type="SAM" id="Phobius"/>
    </source>
</evidence>
<feature type="transmembrane region" description="Helical" evidence="15">
    <location>
        <begin position="92"/>
        <end position="117"/>
    </location>
</feature>
<evidence type="ECO:0000256" key="14">
    <source>
        <dbReference type="ARBA" id="ARBA00023264"/>
    </source>
</evidence>
<gene>
    <name evidence="16" type="ORF">AFL42_07985</name>
</gene>
<accession>A0ABR5MKA8</accession>
<evidence type="ECO:0000256" key="2">
    <source>
        <dbReference type="ARBA" id="ARBA00005967"/>
    </source>
</evidence>
<keyword evidence="13" id="KW-0594">Phospholipid biosynthesis</keyword>
<dbReference type="PANTHER" id="PTHR34299:SF1">
    <property type="entry name" value="DIACYLGLYCEROL KINASE"/>
    <property type="match status" value="1"/>
</dbReference>
<evidence type="ECO:0000256" key="5">
    <source>
        <dbReference type="ARBA" id="ARBA00022679"/>
    </source>
</evidence>
<keyword evidence="14" id="KW-1208">Phospholipid metabolism</keyword>
<feature type="transmembrane region" description="Helical" evidence="15">
    <location>
        <begin position="52"/>
        <end position="71"/>
    </location>
</feature>
<proteinExistence type="inferred from homology"/>
<dbReference type="CDD" id="cd14265">
    <property type="entry name" value="UDPK_IM_like"/>
    <property type="match status" value="1"/>
</dbReference>
<dbReference type="GO" id="GO:0016301">
    <property type="term" value="F:kinase activity"/>
    <property type="evidence" value="ECO:0007669"/>
    <property type="project" value="UniProtKB-KW"/>
</dbReference>
<comment type="subcellular location">
    <subcellularLocation>
        <location evidence="1">Cell membrane</location>
        <topology evidence="1">Multi-pass membrane protein</topology>
    </subcellularLocation>
</comment>
<dbReference type="InterPro" id="IPR036945">
    <property type="entry name" value="DAGK_sf"/>
</dbReference>
<dbReference type="Proteomes" id="UP000037854">
    <property type="component" value="Unassembled WGS sequence"/>
</dbReference>
<evidence type="ECO:0000256" key="6">
    <source>
        <dbReference type="ARBA" id="ARBA00022692"/>
    </source>
</evidence>